<dbReference type="InterPro" id="IPR023772">
    <property type="entry name" value="DNA-bd_HTH_TetR-type_CS"/>
</dbReference>
<dbReference type="Pfam" id="PF16925">
    <property type="entry name" value="TetR_C_13"/>
    <property type="match status" value="1"/>
</dbReference>
<dbReference type="RefSeq" id="WP_016876136.1">
    <property type="nucleotide sequence ID" value="NZ_AJLN01000153.1"/>
</dbReference>
<dbReference type="InterPro" id="IPR036271">
    <property type="entry name" value="Tet_transcr_reg_TetR-rel_C_sf"/>
</dbReference>
<dbReference type="SUPFAM" id="SSF46689">
    <property type="entry name" value="Homeodomain-like"/>
    <property type="match status" value="1"/>
</dbReference>
<dbReference type="OrthoDB" id="9780824at2"/>
<dbReference type="InterPro" id="IPR011075">
    <property type="entry name" value="TetR_C"/>
</dbReference>
<proteinExistence type="predicted"/>
<evidence type="ECO:0000313" key="7">
    <source>
        <dbReference type="Proteomes" id="UP000268857"/>
    </source>
</evidence>
<keyword evidence="2 4" id="KW-0238">DNA-binding</keyword>
<evidence type="ECO:0000256" key="1">
    <source>
        <dbReference type="ARBA" id="ARBA00023015"/>
    </source>
</evidence>
<protein>
    <submittedName>
        <fullName evidence="6">TetR family transcriptional regulator</fullName>
    </submittedName>
</protein>
<evidence type="ECO:0000259" key="5">
    <source>
        <dbReference type="PROSITE" id="PS50977"/>
    </source>
</evidence>
<feature type="DNA-binding region" description="H-T-H motif" evidence="4">
    <location>
        <begin position="29"/>
        <end position="48"/>
    </location>
</feature>
<evidence type="ECO:0000256" key="4">
    <source>
        <dbReference type="PROSITE-ProRule" id="PRU00335"/>
    </source>
</evidence>
<name>A0A433NBB4_CHLFR</name>
<dbReference type="PANTHER" id="PTHR47506">
    <property type="entry name" value="TRANSCRIPTIONAL REGULATORY PROTEIN"/>
    <property type="match status" value="1"/>
</dbReference>
<comment type="caution">
    <text evidence="6">The sequence shown here is derived from an EMBL/GenBank/DDBJ whole genome shotgun (WGS) entry which is preliminary data.</text>
</comment>
<accession>A0A433NBB4</accession>
<keyword evidence="3" id="KW-0804">Transcription</keyword>
<evidence type="ECO:0000256" key="3">
    <source>
        <dbReference type="ARBA" id="ARBA00023163"/>
    </source>
</evidence>
<dbReference type="STRING" id="211165.GCA_000317285_06688"/>
<keyword evidence="1" id="KW-0805">Transcription regulation</keyword>
<dbReference type="PANTHER" id="PTHR47506:SF6">
    <property type="entry name" value="HTH-TYPE TRANSCRIPTIONAL REPRESSOR NEMR"/>
    <property type="match status" value="1"/>
</dbReference>
<organism evidence="6 7">
    <name type="scientific">Chlorogloeopsis fritschii PCC 6912</name>
    <dbReference type="NCBI Taxonomy" id="211165"/>
    <lineage>
        <taxon>Bacteria</taxon>
        <taxon>Bacillati</taxon>
        <taxon>Cyanobacteriota</taxon>
        <taxon>Cyanophyceae</taxon>
        <taxon>Nostocales</taxon>
        <taxon>Chlorogloeopsidaceae</taxon>
        <taxon>Chlorogloeopsis</taxon>
    </lineage>
</organism>
<evidence type="ECO:0000313" key="6">
    <source>
        <dbReference type="EMBL" id="RUR79174.1"/>
    </source>
</evidence>
<reference evidence="6 7" key="1">
    <citation type="journal article" date="2019" name="Genome Biol. Evol.">
        <title>Day and night: Metabolic profiles and evolutionary relationships of six axenic non-marine cyanobacteria.</title>
        <authorList>
            <person name="Will S.E."/>
            <person name="Henke P."/>
            <person name="Boedeker C."/>
            <person name="Huang S."/>
            <person name="Brinkmann H."/>
            <person name="Rohde M."/>
            <person name="Jarek M."/>
            <person name="Friedl T."/>
            <person name="Seufert S."/>
            <person name="Schumacher M."/>
            <person name="Overmann J."/>
            <person name="Neumann-Schaal M."/>
            <person name="Petersen J."/>
        </authorList>
    </citation>
    <scope>NUCLEOTIDE SEQUENCE [LARGE SCALE GENOMIC DNA]</scope>
    <source>
        <strain evidence="6 7">PCC 6912</strain>
    </source>
</reference>
<dbReference type="PROSITE" id="PS01081">
    <property type="entry name" value="HTH_TETR_1"/>
    <property type="match status" value="1"/>
</dbReference>
<dbReference type="PROSITE" id="PS50977">
    <property type="entry name" value="HTH_TETR_2"/>
    <property type="match status" value="1"/>
</dbReference>
<sequence>MPKSGENTKIRILDAAHALIMGHGLAGTSIDMVLEKAEITKGAFFYHFKSKSDLARALVERYANQDAAHLEENLKRAEKLSRDPLQQVLILIGLFQEEVEQLTEPGGGCLIASYTYQFEELDADIREISAQAVLLWRQRLGAKFEEVIAKYPPRLVVRAQDLADGVVSTFEGAFVMMRVLREPTQLSMQLAHYRNYIELLFSSAQ</sequence>
<feature type="domain" description="HTH tetR-type" evidence="5">
    <location>
        <begin position="6"/>
        <end position="66"/>
    </location>
</feature>
<dbReference type="EMBL" id="RSCJ01000013">
    <property type="protein sequence ID" value="RUR79174.1"/>
    <property type="molecule type" value="Genomic_DNA"/>
</dbReference>
<dbReference type="AlphaFoldDB" id="A0A433NBB4"/>
<evidence type="ECO:0000256" key="2">
    <source>
        <dbReference type="ARBA" id="ARBA00023125"/>
    </source>
</evidence>
<dbReference type="Gene3D" id="1.10.357.10">
    <property type="entry name" value="Tetracycline Repressor, domain 2"/>
    <property type="match status" value="1"/>
</dbReference>
<dbReference type="SUPFAM" id="SSF48498">
    <property type="entry name" value="Tetracyclin repressor-like, C-terminal domain"/>
    <property type="match status" value="1"/>
</dbReference>
<dbReference type="InterPro" id="IPR009057">
    <property type="entry name" value="Homeodomain-like_sf"/>
</dbReference>
<dbReference type="Pfam" id="PF00440">
    <property type="entry name" value="TetR_N"/>
    <property type="match status" value="1"/>
</dbReference>
<dbReference type="InterPro" id="IPR001647">
    <property type="entry name" value="HTH_TetR"/>
</dbReference>
<gene>
    <name evidence="6" type="ORF">PCC6912_33480</name>
</gene>
<keyword evidence="7" id="KW-1185">Reference proteome</keyword>
<dbReference type="PRINTS" id="PR00455">
    <property type="entry name" value="HTHTETR"/>
</dbReference>
<dbReference type="Proteomes" id="UP000268857">
    <property type="component" value="Unassembled WGS sequence"/>
</dbReference>
<dbReference type="GO" id="GO:0003677">
    <property type="term" value="F:DNA binding"/>
    <property type="evidence" value="ECO:0007669"/>
    <property type="project" value="UniProtKB-UniRule"/>
</dbReference>